<evidence type="ECO:0000256" key="3">
    <source>
        <dbReference type="SAM" id="MobiDB-lite"/>
    </source>
</evidence>
<accession>A0ABQ4L436</accession>
<dbReference type="SUPFAM" id="SSF55031">
    <property type="entry name" value="Bacterial exopeptidase dimerisation domain"/>
    <property type="match status" value="1"/>
</dbReference>
<dbReference type="PANTHER" id="PTHR32494">
    <property type="entry name" value="ALLANTOATE DEIMINASE-RELATED"/>
    <property type="match status" value="1"/>
</dbReference>
<evidence type="ECO:0000256" key="1">
    <source>
        <dbReference type="ARBA" id="ARBA00006153"/>
    </source>
</evidence>
<reference evidence="4 5" key="1">
    <citation type="submission" date="2021-03" db="EMBL/GenBank/DDBJ databases">
        <title>Antimicrobial resistance genes in bacteria isolated from Japanese honey, and their potential for conferring macrolide and lincosamide resistance in the American foulbrood pathogen Paenibacillus larvae.</title>
        <authorList>
            <person name="Okamoto M."/>
            <person name="Kumagai M."/>
            <person name="Kanamori H."/>
            <person name="Takamatsu D."/>
        </authorList>
    </citation>
    <scope>NUCLEOTIDE SEQUENCE [LARGE SCALE GENOMIC DNA]</scope>
    <source>
        <strain evidence="4 5">J6TS1</strain>
    </source>
</reference>
<evidence type="ECO:0000313" key="4">
    <source>
        <dbReference type="EMBL" id="GIN99032.1"/>
    </source>
</evidence>
<name>A0ABQ4L436_SIMTE</name>
<evidence type="ECO:0000256" key="2">
    <source>
        <dbReference type="ARBA" id="ARBA00022801"/>
    </source>
</evidence>
<dbReference type="InterPro" id="IPR010158">
    <property type="entry name" value="Amidase_Cbmase"/>
</dbReference>
<gene>
    <name evidence="4" type="ORF">J6TS1_49020</name>
</gene>
<comment type="caution">
    <text evidence="4">The sequence shown here is derived from an EMBL/GenBank/DDBJ whole genome shotgun (WGS) entry which is preliminary data.</text>
</comment>
<dbReference type="Proteomes" id="UP000680670">
    <property type="component" value="Unassembled WGS sequence"/>
</dbReference>
<evidence type="ECO:0000313" key="5">
    <source>
        <dbReference type="Proteomes" id="UP000680670"/>
    </source>
</evidence>
<feature type="region of interest" description="Disordered" evidence="3">
    <location>
        <begin position="28"/>
        <end position="47"/>
    </location>
</feature>
<feature type="compositionally biased region" description="Basic and acidic residues" evidence="3">
    <location>
        <begin position="38"/>
        <end position="47"/>
    </location>
</feature>
<proteinExistence type="inferred from homology"/>
<protein>
    <submittedName>
        <fullName evidence="4">Uncharacterized protein</fullName>
    </submittedName>
</protein>
<dbReference type="PANTHER" id="PTHR32494:SF5">
    <property type="entry name" value="ALLANTOATE AMIDOHYDROLASE"/>
    <property type="match status" value="1"/>
</dbReference>
<sequence length="47" mass="5134">MEAERKNIGIVEGISGFSWWNVSIKGEADHSGTTPMPMRKDSLVTVA</sequence>
<comment type="similarity">
    <text evidence="1">Belongs to the peptidase M20 family.</text>
</comment>
<keyword evidence="5" id="KW-1185">Reference proteome</keyword>
<organism evidence="4 5">
    <name type="scientific">Siminovitchia terrae</name>
    <name type="common">Bacillus terrae</name>
    <dbReference type="NCBI Taxonomy" id="1914933"/>
    <lineage>
        <taxon>Bacteria</taxon>
        <taxon>Bacillati</taxon>
        <taxon>Bacillota</taxon>
        <taxon>Bacilli</taxon>
        <taxon>Bacillales</taxon>
        <taxon>Bacillaceae</taxon>
        <taxon>Siminovitchia</taxon>
    </lineage>
</organism>
<dbReference type="Gene3D" id="3.30.70.360">
    <property type="match status" value="1"/>
</dbReference>
<keyword evidence="2" id="KW-0378">Hydrolase</keyword>
<dbReference type="EMBL" id="BORJ01000019">
    <property type="protein sequence ID" value="GIN99032.1"/>
    <property type="molecule type" value="Genomic_DNA"/>
</dbReference>
<dbReference type="InterPro" id="IPR036264">
    <property type="entry name" value="Bact_exopeptidase_dim_dom"/>
</dbReference>
<dbReference type="RefSeq" id="WP_313428676.1">
    <property type="nucleotide sequence ID" value="NZ_DAMDJW010000015.1"/>
</dbReference>